<gene>
    <name evidence="3" type="ORF">DV711_12215</name>
</gene>
<dbReference type="EMBL" id="QQOH01000003">
    <property type="protein sequence ID" value="RDE19640.1"/>
    <property type="molecule type" value="Genomic_DNA"/>
</dbReference>
<protein>
    <submittedName>
        <fullName evidence="3">Sulfurtransferase</fullName>
    </submittedName>
</protein>
<evidence type="ECO:0000313" key="4">
    <source>
        <dbReference type="Proteomes" id="UP000253769"/>
    </source>
</evidence>
<dbReference type="InterPro" id="IPR051126">
    <property type="entry name" value="Thiosulfate_sulfurtransferase"/>
</dbReference>
<dbReference type="SUPFAM" id="SSF52821">
    <property type="entry name" value="Rhodanese/Cell cycle control phosphatase"/>
    <property type="match status" value="2"/>
</dbReference>
<proteinExistence type="predicted"/>
<accession>A0A369WC91</accession>
<dbReference type="SMART" id="SM00450">
    <property type="entry name" value="RHOD"/>
    <property type="match status" value="2"/>
</dbReference>
<feature type="domain" description="Rhodanese" evidence="2">
    <location>
        <begin position="156"/>
        <end position="270"/>
    </location>
</feature>
<sequence>MADLPLLLEPQALSEQLDNPNLLIIDLCSSDSYARGHVPGAIWMDPARLQRGSGPVPNKLPNADQLSQLFSELGLTATSHVIAYDDQLGALAGRLIWTLDIVGHRHSSVIHGQLPAWIGAGLALEQQPNSATPSTFVAEINESLVADIPYILEHLDDEQVAIWDARSAEEYRGDKVVNAAKGGHIPGAIHFEWTSSLRGLQDWRLQDLEAIRRHLDSLGLGSDKTVVTHCQTHRRSGLTYLIAKALGYPDIRCYDGSWFEWGNHPDTPVER</sequence>
<evidence type="ECO:0000256" key="1">
    <source>
        <dbReference type="ARBA" id="ARBA00022737"/>
    </source>
</evidence>
<dbReference type="PANTHER" id="PTHR43855:SF1">
    <property type="entry name" value="THIOSULFATE SULFURTRANSFERASE"/>
    <property type="match status" value="1"/>
</dbReference>
<dbReference type="GO" id="GO:0016740">
    <property type="term" value="F:transferase activity"/>
    <property type="evidence" value="ECO:0007669"/>
    <property type="project" value="UniProtKB-KW"/>
</dbReference>
<keyword evidence="3" id="KW-0808">Transferase</keyword>
<evidence type="ECO:0000313" key="3">
    <source>
        <dbReference type="EMBL" id="RDE19640.1"/>
    </source>
</evidence>
<name>A0A369WC91_9GAMM</name>
<reference evidence="3 4" key="1">
    <citation type="submission" date="2018-07" db="EMBL/GenBank/DDBJ databases">
        <title>Motiliproteus coralliicola sp. nov., a bacterium isolated from Coral.</title>
        <authorList>
            <person name="Wang G."/>
        </authorList>
    </citation>
    <scope>NUCLEOTIDE SEQUENCE [LARGE SCALE GENOMIC DNA]</scope>
    <source>
        <strain evidence="3 4">C34</strain>
    </source>
</reference>
<evidence type="ECO:0000259" key="2">
    <source>
        <dbReference type="PROSITE" id="PS50206"/>
    </source>
</evidence>
<feature type="domain" description="Rhodanese" evidence="2">
    <location>
        <begin position="18"/>
        <end position="126"/>
    </location>
</feature>
<dbReference type="PANTHER" id="PTHR43855">
    <property type="entry name" value="THIOSULFATE SULFURTRANSFERASE"/>
    <property type="match status" value="1"/>
</dbReference>
<dbReference type="InterPro" id="IPR001763">
    <property type="entry name" value="Rhodanese-like_dom"/>
</dbReference>
<dbReference type="Proteomes" id="UP000253769">
    <property type="component" value="Unassembled WGS sequence"/>
</dbReference>
<dbReference type="AlphaFoldDB" id="A0A369WC91"/>
<keyword evidence="4" id="KW-1185">Reference proteome</keyword>
<dbReference type="InterPro" id="IPR036873">
    <property type="entry name" value="Rhodanese-like_dom_sf"/>
</dbReference>
<organism evidence="3 4">
    <name type="scientific">Motiliproteus coralliicola</name>
    <dbReference type="NCBI Taxonomy" id="2283196"/>
    <lineage>
        <taxon>Bacteria</taxon>
        <taxon>Pseudomonadati</taxon>
        <taxon>Pseudomonadota</taxon>
        <taxon>Gammaproteobacteria</taxon>
        <taxon>Oceanospirillales</taxon>
        <taxon>Oceanospirillaceae</taxon>
        <taxon>Motiliproteus</taxon>
    </lineage>
</organism>
<dbReference type="CDD" id="cd01449">
    <property type="entry name" value="TST_Repeat_2"/>
    <property type="match status" value="1"/>
</dbReference>
<dbReference type="PROSITE" id="PS50206">
    <property type="entry name" value="RHODANESE_3"/>
    <property type="match status" value="2"/>
</dbReference>
<keyword evidence="1" id="KW-0677">Repeat</keyword>
<comment type="caution">
    <text evidence="3">The sequence shown here is derived from an EMBL/GenBank/DDBJ whole genome shotgun (WGS) entry which is preliminary data.</text>
</comment>
<dbReference type="Gene3D" id="3.40.250.10">
    <property type="entry name" value="Rhodanese-like domain"/>
    <property type="match status" value="2"/>
</dbReference>
<dbReference type="OrthoDB" id="9781034at2"/>
<dbReference type="Pfam" id="PF00581">
    <property type="entry name" value="Rhodanese"/>
    <property type="match status" value="2"/>
</dbReference>
<dbReference type="CDD" id="cd01448">
    <property type="entry name" value="TST_Repeat_1"/>
    <property type="match status" value="1"/>
</dbReference>